<dbReference type="VEuPathDB" id="FungiDB:KRP22_4198"/>
<dbReference type="AlphaFoldDB" id="H3GUN6"/>
<name>H3GUN6_PHYRM</name>
<feature type="domain" description="Ribonuclease H1 N-terminal" evidence="9">
    <location>
        <begin position="225"/>
        <end position="267"/>
    </location>
</feature>
<keyword evidence="7" id="KW-0378">Hydrolase</keyword>
<keyword evidence="4" id="KW-0540">Nuclease</keyword>
<evidence type="ECO:0000313" key="10">
    <source>
        <dbReference type="EnsemblProtists" id="Phyra80956"/>
    </source>
</evidence>
<feature type="domain" description="Ribonuclease H1 N-terminal" evidence="9">
    <location>
        <begin position="365"/>
        <end position="407"/>
    </location>
</feature>
<dbReference type="GO" id="GO:0043137">
    <property type="term" value="P:DNA replication, removal of RNA primer"/>
    <property type="evidence" value="ECO:0000318"/>
    <property type="project" value="GO_Central"/>
</dbReference>
<reference evidence="10" key="2">
    <citation type="submission" date="2015-06" db="UniProtKB">
        <authorList>
            <consortium name="EnsemblProtists"/>
        </authorList>
    </citation>
    <scope>IDENTIFICATION</scope>
    <source>
        <strain evidence="10">Pr102</strain>
    </source>
</reference>
<feature type="domain" description="Ribonuclease H1 N-terminal" evidence="9">
    <location>
        <begin position="20"/>
        <end position="62"/>
    </location>
</feature>
<keyword evidence="8" id="KW-0460">Magnesium</keyword>
<dbReference type="SUPFAM" id="SSF55658">
    <property type="entry name" value="L9 N-domain-like"/>
    <property type="match status" value="8"/>
</dbReference>
<evidence type="ECO:0000256" key="3">
    <source>
        <dbReference type="ARBA" id="ARBA00012180"/>
    </source>
</evidence>
<organism evidence="10 11">
    <name type="scientific">Phytophthora ramorum</name>
    <name type="common">Sudden oak death agent</name>
    <dbReference type="NCBI Taxonomy" id="164328"/>
    <lineage>
        <taxon>Eukaryota</taxon>
        <taxon>Sar</taxon>
        <taxon>Stramenopiles</taxon>
        <taxon>Oomycota</taxon>
        <taxon>Peronosporomycetes</taxon>
        <taxon>Peronosporales</taxon>
        <taxon>Peronosporaceae</taxon>
        <taxon>Phytophthora</taxon>
    </lineage>
</organism>
<dbReference type="PANTHER" id="PTHR10642">
    <property type="entry name" value="RIBONUCLEASE H1"/>
    <property type="match status" value="1"/>
</dbReference>
<comment type="similarity">
    <text evidence="2">Belongs to the RNase H family.</text>
</comment>
<accession>H3GUN6</accession>
<proteinExistence type="inferred from homology"/>
<reference evidence="11" key="1">
    <citation type="journal article" date="2006" name="Science">
        <title>Phytophthora genome sequences uncover evolutionary origins and mechanisms of pathogenesis.</title>
        <authorList>
            <person name="Tyler B.M."/>
            <person name="Tripathy S."/>
            <person name="Zhang X."/>
            <person name="Dehal P."/>
            <person name="Jiang R.H."/>
            <person name="Aerts A."/>
            <person name="Arredondo F.D."/>
            <person name="Baxter L."/>
            <person name="Bensasson D."/>
            <person name="Beynon J.L."/>
            <person name="Chapman J."/>
            <person name="Damasceno C.M."/>
            <person name="Dorrance A.E."/>
            <person name="Dou D."/>
            <person name="Dickerman A.W."/>
            <person name="Dubchak I.L."/>
            <person name="Garbelotto M."/>
            <person name="Gijzen M."/>
            <person name="Gordon S.G."/>
            <person name="Govers F."/>
            <person name="Grunwald N.J."/>
            <person name="Huang W."/>
            <person name="Ivors K.L."/>
            <person name="Jones R.W."/>
            <person name="Kamoun S."/>
            <person name="Krampis K."/>
            <person name="Lamour K.H."/>
            <person name="Lee M.K."/>
            <person name="McDonald W.H."/>
            <person name="Medina M."/>
            <person name="Meijer H.J."/>
            <person name="Nordberg E.K."/>
            <person name="Maclean D.J."/>
            <person name="Ospina-Giraldo M.D."/>
            <person name="Morris P.F."/>
            <person name="Phuntumart V."/>
            <person name="Putnam N.H."/>
            <person name="Rash S."/>
            <person name="Rose J.K."/>
            <person name="Sakihama Y."/>
            <person name="Salamov A.A."/>
            <person name="Savidor A."/>
            <person name="Scheuring C.F."/>
            <person name="Smith B.M."/>
            <person name="Sobral B.W."/>
            <person name="Terry A."/>
            <person name="Torto-Alalibo T.A."/>
            <person name="Win J."/>
            <person name="Xu Z."/>
            <person name="Zhang H."/>
            <person name="Grigoriev I.V."/>
            <person name="Rokhsar D.S."/>
            <person name="Boore J.L."/>
        </authorList>
    </citation>
    <scope>NUCLEOTIDE SEQUENCE [LARGE SCALE GENOMIC DNA]</scope>
    <source>
        <strain evidence="11">Pr102</strain>
    </source>
</reference>
<evidence type="ECO:0000256" key="5">
    <source>
        <dbReference type="ARBA" id="ARBA00022723"/>
    </source>
</evidence>
<keyword evidence="5" id="KW-0479">Metal-binding</keyword>
<evidence type="ECO:0000256" key="8">
    <source>
        <dbReference type="ARBA" id="ARBA00022842"/>
    </source>
</evidence>
<protein>
    <recommendedName>
        <fullName evidence="3">ribonuclease H</fullName>
        <ecNumber evidence="3">3.1.26.4</ecNumber>
    </recommendedName>
</protein>
<comment type="cofactor">
    <cofactor evidence="1">
        <name>Mg(2+)</name>
        <dbReference type="ChEBI" id="CHEBI:18420"/>
    </cofactor>
</comment>
<dbReference type="InterPro" id="IPR011320">
    <property type="entry name" value="RNase_H1_N"/>
</dbReference>
<dbReference type="InterPro" id="IPR009027">
    <property type="entry name" value="Ribosomal_bL9/RNase_H1_N"/>
</dbReference>
<dbReference type="InterPro" id="IPR037056">
    <property type="entry name" value="RNase_H1_N_sf"/>
</dbReference>
<evidence type="ECO:0000313" key="11">
    <source>
        <dbReference type="Proteomes" id="UP000005238"/>
    </source>
</evidence>
<dbReference type="Pfam" id="PF01693">
    <property type="entry name" value="Cauli_VI"/>
    <property type="match status" value="8"/>
</dbReference>
<evidence type="ECO:0000256" key="6">
    <source>
        <dbReference type="ARBA" id="ARBA00022759"/>
    </source>
</evidence>
<evidence type="ECO:0000256" key="7">
    <source>
        <dbReference type="ARBA" id="ARBA00022801"/>
    </source>
</evidence>
<dbReference type="eggNOG" id="ENOG502RF19">
    <property type="taxonomic scope" value="Eukaryota"/>
</dbReference>
<dbReference type="EMBL" id="DS566051">
    <property type="status" value="NOT_ANNOTATED_CDS"/>
    <property type="molecule type" value="Genomic_DNA"/>
</dbReference>
<dbReference type="Proteomes" id="UP000005238">
    <property type="component" value="Unassembled WGS sequence"/>
</dbReference>
<evidence type="ECO:0000256" key="1">
    <source>
        <dbReference type="ARBA" id="ARBA00001946"/>
    </source>
</evidence>
<dbReference type="VEuPathDB" id="FungiDB:KRP23_14352"/>
<feature type="domain" description="Ribonuclease H1 N-terminal" evidence="9">
    <location>
        <begin position="163"/>
        <end position="205"/>
    </location>
</feature>
<dbReference type="GO" id="GO:0004523">
    <property type="term" value="F:RNA-DNA hybrid ribonuclease activity"/>
    <property type="evidence" value="ECO:0000318"/>
    <property type="project" value="GO_Central"/>
</dbReference>
<feature type="domain" description="Ribonuclease H1 N-terminal" evidence="9">
    <location>
        <begin position="510"/>
        <end position="552"/>
    </location>
</feature>
<dbReference type="FunFam" id="3.40.970.10:FF:000001">
    <property type="entry name" value="Ribonuclease H1"/>
    <property type="match status" value="6"/>
</dbReference>
<feature type="domain" description="Ribonuclease H1 N-terminal" evidence="9">
    <location>
        <begin position="95"/>
        <end position="137"/>
    </location>
</feature>
<keyword evidence="6" id="KW-0255">Endonuclease</keyword>
<dbReference type="OMA" id="ETWYYAV"/>
<dbReference type="GO" id="GO:0046872">
    <property type="term" value="F:metal ion binding"/>
    <property type="evidence" value="ECO:0007669"/>
    <property type="project" value="UniProtKB-KW"/>
</dbReference>
<evidence type="ECO:0000256" key="2">
    <source>
        <dbReference type="ARBA" id="ARBA00005300"/>
    </source>
</evidence>
<dbReference type="PANTHER" id="PTHR10642:SF26">
    <property type="entry name" value="RIBONUCLEASE H1"/>
    <property type="match status" value="1"/>
</dbReference>
<dbReference type="HOGENOM" id="CLU_472142_0_0_1"/>
<evidence type="ECO:0000256" key="4">
    <source>
        <dbReference type="ARBA" id="ARBA00022722"/>
    </source>
</evidence>
<dbReference type="EnsemblProtists" id="Phyra80956">
    <property type="protein sequence ID" value="Phyra80956"/>
    <property type="gene ID" value="Phyra80956"/>
</dbReference>
<evidence type="ECO:0000259" key="9">
    <source>
        <dbReference type="Pfam" id="PF01693"/>
    </source>
</evidence>
<dbReference type="Gene3D" id="3.40.970.10">
    <property type="entry name" value="Ribonuclease H1, N-terminal domain"/>
    <property type="match status" value="8"/>
</dbReference>
<dbReference type="InterPro" id="IPR050092">
    <property type="entry name" value="RNase_H"/>
</dbReference>
<feature type="domain" description="Ribonuclease H1 N-terminal" evidence="9">
    <location>
        <begin position="295"/>
        <end position="337"/>
    </location>
</feature>
<keyword evidence="11" id="KW-1185">Reference proteome</keyword>
<dbReference type="InParanoid" id="H3GUN6"/>
<dbReference type="EC" id="3.1.26.4" evidence="3"/>
<sequence length="578" mass="67838">MRWLDYSSEDGYEYCETRWFYAVAIGRHTGIFTRLEEANQQVYGFPGFCMRKFSDYEDAREYLEEFEIYCDSLTEEEEEEEEGEENQEEDDDRWFYAVAVGRSTGVFLDYENARDQIFRFPGTRMDTFLEYDDAVKYIEKTNLLLMEEKKRKEEEEKKTRVWFYAVAVGRSTGVFMDYQDAMNQVRGYSGSQMKKFSDFEEAQEYIAFNQVYSSDGESEEEQTWFYAVAVGRCVGIYTNHDTAMEQVLGYSGFRMKKFEDYGDAKEYMHKNQSYYNADKEKCEELAPQVEEVTWYYAVAVGRVVGIYRCPEIAIAQVHGYPGFRMRKFPDLEDAQAYIRSFQLCYSEEEEKSEEPEPDEGYTAWFYAVAVGRSIGIYTTYEDAIKQVHGYSGCRMKKFQNYDEAEEYIDFNQAYSLDGDRDARTSEYEDETEPEPDEEIWHYAVAVGRRIGIYTDFENAQAQVHGYSGFLMKKFLDYDEAAAYVEINKCASDEEWESDEPVEEDDGEKWYYAVAVGRDTGIYTDHEDAVDQVHGYSGFRMKKFLDYSDAQAYIRNIREHYSGKFRGYDVQVGCPSGWA</sequence>
<feature type="domain" description="Ribonuclease H1 N-terminal" evidence="9">
    <location>
        <begin position="442"/>
        <end position="483"/>
    </location>
</feature>
<dbReference type="STRING" id="164328.H3GUN6"/>